<gene>
    <name evidence="1" type="ORF">S12H4_01641</name>
</gene>
<dbReference type="AlphaFoldDB" id="X1Q4A8"/>
<dbReference type="Pfam" id="PF20316">
    <property type="entry name" value="DUF6612"/>
    <property type="match status" value="1"/>
</dbReference>
<evidence type="ECO:0000313" key="1">
    <source>
        <dbReference type="EMBL" id="GAI63048.1"/>
    </source>
</evidence>
<organism evidence="1">
    <name type="scientific">marine sediment metagenome</name>
    <dbReference type="NCBI Taxonomy" id="412755"/>
    <lineage>
        <taxon>unclassified sequences</taxon>
        <taxon>metagenomes</taxon>
        <taxon>ecological metagenomes</taxon>
    </lineage>
</organism>
<dbReference type="InterPro" id="IPR046720">
    <property type="entry name" value="DUF6612"/>
</dbReference>
<reference evidence="1" key="1">
    <citation type="journal article" date="2014" name="Front. Microbiol.">
        <title>High frequency of phylogenetically diverse reductive dehalogenase-homologous genes in deep subseafloor sedimentary metagenomes.</title>
        <authorList>
            <person name="Kawai M."/>
            <person name="Futagami T."/>
            <person name="Toyoda A."/>
            <person name="Takaki Y."/>
            <person name="Nishi S."/>
            <person name="Hori S."/>
            <person name="Arai W."/>
            <person name="Tsubouchi T."/>
            <person name="Morono Y."/>
            <person name="Uchiyama I."/>
            <person name="Ito T."/>
            <person name="Fujiyama A."/>
            <person name="Inagaki F."/>
            <person name="Takami H."/>
        </authorList>
    </citation>
    <scope>NUCLEOTIDE SEQUENCE</scope>
    <source>
        <strain evidence="1">Expedition CK06-06</strain>
    </source>
</reference>
<proteinExistence type="predicted"/>
<accession>X1Q4A8</accession>
<comment type="caution">
    <text evidence="1">The sequence shown here is derived from an EMBL/GenBank/DDBJ whole genome shotgun (WGS) entry which is preliminary data.</text>
</comment>
<name>X1Q4A8_9ZZZZ</name>
<protein>
    <submittedName>
        <fullName evidence="1">Uncharacterized protein</fullName>
    </submittedName>
</protein>
<dbReference type="Gene3D" id="2.50.20.20">
    <property type="match status" value="1"/>
</dbReference>
<sequence length="184" mass="21028">MPGEDEAEMEMEIYLIGDMMYMGGDVPGIGTMWMKSEMPEGIWEQVNQVEPQIALLEAAQVEVIGSERVRSVDCYVLQVTPDMEQVWQLVMQQAEMVGEMPDFSEEMFRSFSVKQWVEKDTYFLRKANIDVAMEFTPEAMGLSEEEGVMTMDIVMDLLAYDYNQSVSIELPPEAEEAIEVSTEF</sequence>
<dbReference type="EMBL" id="BARW01000343">
    <property type="protein sequence ID" value="GAI63048.1"/>
    <property type="molecule type" value="Genomic_DNA"/>
</dbReference>